<keyword evidence="6" id="KW-0547">Nucleotide-binding</keyword>
<evidence type="ECO:0000256" key="1">
    <source>
        <dbReference type="ARBA" id="ARBA00007587"/>
    </source>
</evidence>
<keyword evidence="4" id="KW-0808">Transferase</keyword>
<dbReference type="InterPro" id="IPR020633">
    <property type="entry name" value="Thymidine_kinase_CS"/>
</dbReference>
<evidence type="ECO:0000256" key="9">
    <source>
        <dbReference type="ARBA" id="ARBA00022840"/>
    </source>
</evidence>
<evidence type="ECO:0000256" key="4">
    <source>
        <dbReference type="ARBA" id="ARBA00022679"/>
    </source>
</evidence>
<dbReference type="PROSITE" id="PS00603">
    <property type="entry name" value="TK_CELLULAR_TYPE"/>
    <property type="match status" value="1"/>
</dbReference>
<dbReference type="PIRSF" id="PIRSF035805">
    <property type="entry name" value="TK_cell"/>
    <property type="match status" value="1"/>
</dbReference>
<proteinExistence type="inferred from homology"/>
<dbReference type="Gene3D" id="3.40.50.300">
    <property type="entry name" value="P-loop containing nucleotide triphosphate hydrolases"/>
    <property type="match status" value="1"/>
</dbReference>
<dbReference type="FunFam" id="3.40.50.300:FF:000948">
    <property type="entry name" value="Thymidine kinase"/>
    <property type="match status" value="1"/>
</dbReference>
<name>A0A6C0DA36_9ZZZZ</name>
<dbReference type="GO" id="GO:0046872">
    <property type="term" value="F:metal ion binding"/>
    <property type="evidence" value="ECO:0007669"/>
    <property type="project" value="UniProtKB-KW"/>
</dbReference>
<dbReference type="Pfam" id="PF00265">
    <property type="entry name" value="TK"/>
    <property type="match status" value="1"/>
</dbReference>
<organism evidence="11">
    <name type="scientific">viral metagenome</name>
    <dbReference type="NCBI Taxonomy" id="1070528"/>
    <lineage>
        <taxon>unclassified sequences</taxon>
        <taxon>metagenomes</taxon>
        <taxon>organismal metagenomes</taxon>
    </lineage>
</organism>
<evidence type="ECO:0000256" key="7">
    <source>
        <dbReference type="ARBA" id="ARBA00022777"/>
    </source>
</evidence>
<keyword evidence="7" id="KW-0418">Kinase</keyword>
<sequence length="181" mass="20794">MDAGFLEIILGPMFSGKTTHLVDLYNAYNDIGQKVLAINFSGDKRYHDTMLSTHDKIMIPCLFTDNISDLFDELLLVDIILINEGQFFPDLYENVIKLIDTYKKRVHICGLDGDFKRNKFGNMLDLIPLCDSVTKLQSKCHTCSNLAIFSHRITKEREQVVIGSDNYVPLCRNCYKKYNNI</sequence>
<evidence type="ECO:0000256" key="6">
    <source>
        <dbReference type="ARBA" id="ARBA00022741"/>
    </source>
</evidence>
<comment type="catalytic activity">
    <reaction evidence="10">
        <text>thymidine + ATP = dTMP + ADP + H(+)</text>
        <dbReference type="Rhea" id="RHEA:19129"/>
        <dbReference type="ChEBI" id="CHEBI:15378"/>
        <dbReference type="ChEBI" id="CHEBI:17748"/>
        <dbReference type="ChEBI" id="CHEBI:30616"/>
        <dbReference type="ChEBI" id="CHEBI:63528"/>
        <dbReference type="ChEBI" id="CHEBI:456216"/>
        <dbReference type="EC" id="2.7.1.21"/>
    </reaction>
</comment>
<dbReference type="Gene3D" id="3.30.60.20">
    <property type="match status" value="1"/>
</dbReference>
<dbReference type="GO" id="GO:0046104">
    <property type="term" value="P:thymidine metabolic process"/>
    <property type="evidence" value="ECO:0007669"/>
    <property type="project" value="TreeGrafter"/>
</dbReference>
<keyword evidence="9" id="KW-0067">ATP-binding</keyword>
<keyword evidence="8" id="KW-0862">Zinc</keyword>
<dbReference type="PANTHER" id="PTHR11441:SF0">
    <property type="entry name" value="THYMIDINE KINASE, CYTOSOLIC"/>
    <property type="match status" value="1"/>
</dbReference>
<dbReference type="InterPro" id="IPR027417">
    <property type="entry name" value="P-loop_NTPase"/>
</dbReference>
<evidence type="ECO:0000256" key="5">
    <source>
        <dbReference type="ARBA" id="ARBA00022723"/>
    </source>
</evidence>
<dbReference type="SUPFAM" id="SSF57716">
    <property type="entry name" value="Glucocorticoid receptor-like (DNA-binding domain)"/>
    <property type="match status" value="1"/>
</dbReference>
<evidence type="ECO:0000256" key="10">
    <source>
        <dbReference type="ARBA" id="ARBA00048254"/>
    </source>
</evidence>
<evidence type="ECO:0000313" key="11">
    <source>
        <dbReference type="EMBL" id="QHT13886.1"/>
    </source>
</evidence>
<dbReference type="SUPFAM" id="SSF52540">
    <property type="entry name" value="P-loop containing nucleoside triphosphate hydrolases"/>
    <property type="match status" value="1"/>
</dbReference>
<comment type="similarity">
    <text evidence="1">Belongs to the thymidine kinase family.</text>
</comment>
<keyword evidence="3" id="KW-0237">DNA synthesis</keyword>
<dbReference type="GO" id="GO:0071897">
    <property type="term" value="P:DNA biosynthetic process"/>
    <property type="evidence" value="ECO:0007669"/>
    <property type="project" value="UniProtKB-KW"/>
</dbReference>
<dbReference type="EMBL" id="MN739577">
    <property type="protein sequence ID" value="QHT13886.1"/>
    <property type="molecule type" value="Genomic_DNA"/>
</dbReference>
<evidence type="ECO:0000256" key="3">
    <source>
        <dbReference type="ARBA" id="ARBA00022634"/>
    </source>
</evidence>
<dbReference type="GO" id="GO:0004797">
    <property type="term" value="F:thymidine kinase activity"/>
    <property type="evidence" value="ECO:0007669"/>
    <property type="project" value="UniProtKB-EC"/>
</dbReference>
<accession>A0A6C0DA36</accession>
<dbReference type="AlphaFoldDB" id="A0A6C0DA36"/>
<dbReference type="InterPro" id="IPR001267">
    <property type="entry name" value="Thymidine_kinase"/>
</dbReference>
<reference evidence="11" key="1">
    <citation type="journal article" date="2020" name="Nature">
        <title>Giant virus diversity and host interactions through global metagenomics.</title>
        <authorList>
            <person name="Schulz F."/>
            <person name="Roux S."/>
            <person name="Paez-Espino D."/>
            <person name="Jungbluth S."/>
            <person name="Walsh D.A."/>
            <person name="Denef V.J."/>
            <person name="McMahon K.D."/>
            <person name="Konstantinidis K.T."/>
            <person name="Eloe-Fadrosh E.A."/>
            <person name="Kyrpides N.C."/>
            <person name="Woyke T."/>
        </authorList>
    </citation>
    <scope>NUCLEOTIDE SEQUENCE</scope>
    <source>
        <strain evidence="11">GVMAG-M-3300023174-134</strain>
    </source>
</reference>
<dbReference type="EC" id="2.7.1.21" evidence="2"/>
<dbReference type="GO" id="GO:0005524">
    <property type="term" value="F:ATP binding"/>
    <property type="evidence" value="ECO:0007669"/>
    <property type="project" value="UniProtKB-KW"/>
</dbReference>
<dbReference type="PANTHER" id="PTHR11441">
    <property type="entry name" value="THYMIDINE KINASE"/>
    <property type="match status" value="1"/>
</dbReference>
<evidence type="ECO:0000256" key="8">
    <source>
        <dbReference type="ARBA" id="ARBA00022833"/>
    </source>
</evidence>
<protein>
    <recommendedName>
        <fullName evidence="2">thymidine kinase</fullName>
        <ecNumber evidence="2">2.7.1.21</ecNumber>
    </recommendedName>
</protein>
<evidence type="ECO:0000256" key="2">
    <source>
        <dbReference type="ARBA" id="ARBA00012118"/>
    </source>
</evidence>
<keyword evidence="5" id="KW-0479">Metal-binding</keyword>